<evidence type="ECO:0000313" key="3">
    <source>
        <dbReference type="EMBL" id="GGJ43055.1"/>
    </source>
</evidence>
<feature type="domain" description="GFO/IDH/MocA-like oxidoreductase" evidence="2">
    <location>
        <begin position="127"/>
        <end position="250"/>
    </location>
</feature>
<dbReference type="RefSeq" id="WP_189004046.1">
    <property type="nucleotide sequence ID" value="NZ_BMOD01000013.1"/>
</dbReference>
<organism evidence="3 4">
    <name type="scientific">Deinococcus roseus</name>
    <dbReference type="NCBI Taxonomy" id="392414"/>
    <lineage>
        <taxon>Bacteria</taxon>
        <taxon>Thermotogati</taxon>
        <taxon>Deinococcota</taxon>
        <taxon>Deinococci</taxon>
        <taxon>Deinococcales</taxon>
        <taxon>Deinococcaceae</taxon>
        <taxon>Deinococcus</taxon>
    </lineage>
</organism>
<dbReference type="SUPFAM" id="SSF51735">
    <property type="entry name" value="NAD(P)-binding Rossmann-fold domains"/>
    <property type="match status" value="1"/>
</dbReference>
<dbReference type="Gene3D" id="3.40.50.720">
    <property type="entry name" value="NAD(P)-binding Rossmann-like Domain"/>
    <property type="match status" value="1"/>
</dbReference>
<dbReference type="Pfam" id="PF01408">
    <property type="entry name" value="GFO_IDH_MocA"/>
    <property type="match status" value="1"/>
</dbReference>
<protein>
    <submittedName>
        <fullName evidence="3">Dehydrogenase</fullName>
    </submittedName>
</protein>
<reference evidence="4" key="1">
    <citation type="journal article" date="2019" name="Int. J. Syst. Evol. Microbiol.">
        <title>The Global Catalogue of Microorganisms (GCM) 10K type strain sequencing project: providing services to taxonomists for standard genome sequencing and annotation.</title>
        <authorList>
            <consortium name="The Broad Institute Genomics Platform"/>
            <consortium name="The Broad Institute Genome Sequencing Center for Infectious Disease"/>
            <person name="Wu L."/>
            <person name="Ma J."/>
        </authorList>
    </citation>
    <scope>NUCLEOTIDE SEQUENCE [LARGE SCALE GENOMIC DNA]</scope>
    <source>
        <strain evidence="4">JCM 14370</strain>
    </source>
</reference>
<dbReference type="InterPro" id="IPR000683">
    <property type="entry name" value="Gfo/Idh/MocA-like_OxRdtase_N"/>
</dbReference>
<keyword evidence="4" id="KW-1185">Reference proteome</keyword>
<dbReference type="PANTHER" id="PTHR43377:SF1">
    <property type="entry name" value="BILIVERDIN REDUCTASE A"/>
    <property type="match status" value="1"/>
</dbReference>
<dbReference type="EMBL" id="BMOD01000013">
    <property type="protein sequence ID" value="GGJ43055.1"/>
    <property type="molecule type" value="Genomic_DNA"/>
</dbReference>
<feature type="domain" description="Gfo/Idh/MocA-like oxidoreductase N-terminal" evidence="1">
    <location>
        <begin position="7"/>
        <end position="116"/>
    </location>
</feature>
<comment type="caution">
    <text evidence="3">The sequence shown here is derived from an EMBL/GenBank/DDBJ whole genome shotgun (WGS) entry which is preliminary data.</text>
</comment>
<evidence type="ECO:0000313" key="4">
    <source>
        <dbReference type="Proteomes" id="UP000632222"/>
    </source>
</evidence>
<dbReference type="InterPro" id="IPR051450">
    <property type="entry name" value="Gfo/Idh/MocA_Oxidoreductases"/>
</dbReference>
<dbReference type="SUPFAM" id="SSF55347">
    <property type="entry name" value="Glyceraldehyde-3-phosphate dehydrogenase-like, C-terminal domain"/>
    <property type="match status" value="1"/>
</dbReference>
<gene>
    <name evidence="3" type="ORF">GCM10008938_31590</name>
</gene>
<evidence type="ECO:0000259" key="2">
    <source>
        <dbReference type="Pfam" id="PF22725"/>
    </source>
</evidence>
<dbReference type="PANTHER" id="PTHR43377">
    <property type="entry name" value="BILIVERDIN REDUCTASE A"/>
    <property type="match status" value="1"/>
</dbReference>
<dbReference type="Gene3D" id="3.30.360.10">
    <property type="entry name" value="Dihydrodipicolinate Reductase, domain 2"/>
    <property type="match status" value="1"/>
</dbReference>
<accession>A0ABQ2D2G3</accession>
<dbReference type="InterPro" id="IPR036291">
    <property type="entry name" value="NAD(P)-bd_dom_sf"/>
</dbReference>
<dbReference type="InterPro" id="IPR055170">
    <property type="entry name" value="GFO_IDH_MocA-like_dom"/>
</dbReference>
<dbReference type="Pfam" id="PF22725">
    <property type="entry name" value="GFO_IDH_MocA_C3"/>
    <property type="match status" value="1"/>
</dbReference>
<sequence>MNIGILSFAHVHAEHYQALLKATPGVNFVGYWDDGPEAGLYASLYGIRQFDTPEALLAEVEGVVVCSETSRHLEFVKLAAQSGVHVLCEKPIATTVQDAEAMRDICENYGVRFMTAFPMRFDPTLVNLRERLTAQELGTVLGVNGINHSENPTHHRKWFGDPAQSGGGAVIDHVVHLVDLVRWAFQTEVQSVYASIQWQMDPYKLDTGGLLLLNLQNRVQVSIDCSWSRPSSYPRWGHFKLEVIGEEGVLFIDPFADHMTVYGKNTPATWMGFGPDPIQGMLDAFVDAVKKGEQPAVGWQDGFETLRVIQAVYESDRTGQPVELRPL</sequence>
<evidence type="ECO:0000259" key="1">
    <source>
        <dbReference type="Pfam" id="PF01408"/>
    </source>
</evidence>
<dbReference type="Proteomes" id="UP000632222">
    <property type="component" value="Unassembled WGS sequence"/>
</dbReference>
<name>A0ABQ2D2G3_9DEIO</name>
<proteinExistence type="predicted"/>